<dbReference type="RefSeq" id="WP_043666905.1">
    <property type="nucleotide sequence ID" value="NZ_JSEG01000031.1"/>
</dbReference>
<dbReference type="AlphaFoldDB" id="A0A2S7FCR8"/>
<dbReference type="Proteomes" id="UP000238081">
    <property type="component" value="Unassembled WGS sequence"/>
</dbReference>
<proteinExistence type="predicted"/>
<evidence type="ECO:0000313" key="3">
    <source>
        <dbReference type="Proteomes" id="UP000238081"/>
    </source>
</evidence>
<protein>
    <submittedName>
        <fullName evidence="2">Uncharacterized protein</fullName>
    </submittedName>
</protein>
<keyword evidence="1" id="KW-1133">Transmembrane helix</keyword>
<keyword evidence="1" id="KW-0472">Membrane</keyword>
<evidence type="ECO:0000256" key="1">
    <source>
        <dbReference type="SAM" id="Phobius"/>
    </source>
</evidence>
<keyword evidence="1" id="KW-0812">Transmembrane</keyword>
<evidence type="ECO:0000313" key="2">
    <source>
        <dbReference type="EMBL" id="PPV15895.1"/>
    </source>
</evidence>
<name>A0A2S7FCR8_CLOBU</name>
<reference evidence="2 3" key="1">
    <citation type="submission" date="2016-01" db="EMBL/GenBank/DDBJ databases">
        <title>Characterization of the Clostridium difficile lineages that are prevalent in Hong Kong and China.</title>
        <authorList>
            <person name="Kwok J.S.-L."/>
            <person name="Lam W.-Y."/>
            <person name="Ip M."/>
            <person name="Chan T.-F."/>
            <person name="Hawkey P.M."/>
            <person name="Tsui S.K.-W."/>
        </authorList>
    </citation>
    <scope>NUCLEOTIDE SEQUENCE [LARGE SCALE GENOMIC DNA]</scope>
    <source>
        <strain evidence="2 3">300064</strain>
    </source>
</reference>
<accession>A0A2S7FCR8</accession>
<gene>
    <name evidence="2" type="ORF">AWN73_02075</name>
</gene>
<comment type="caution">
    <text evidence="2">The sequence shown here is derived from an EMBL/GenBank/DDBJ whole genome shotgun (WGS) entry which is preliminary data.</text>
</comment>
<feature type="transmembrane region" description="Helical" evidence="1">
    <location>
        <begin position="9"/>
        <end position="32"/>
    </location>
</feature>
<dbReference type="EMBL" id="LRDH01000096">
    <property type="protein sequence ID" value="PPV15895.1"/>
    <property type="molecule type" value="Genomic_DNA"/>
</dbReference>
<organism evidence="2 3">
    <name type="scientific">Clostridium butyricum</name>
    <dbReference type="NCBI Taxonomy" id="1492"/>
    <lineage>
        <taxon>Bacteria</taxon>
        <taxon>Bacillati</taxon>
        <taxon>Bacillota</taxon>
        <taxon>Clostridia</taxon>
        <taxon>Eubacteriales</taxon>
        <taxon>Clostridiaceae</taxon>
        <taxon>Clostridium</taxon>
    </lineage>
</organism>
<sequence length="181" mass="21262">MQRVRKKGFALINTIIMISLLMSISSLMFSLMKNNIDISSMYCIDDDIFSVDDNEEKVIYEFMRILNNKNENLKNNEHENKDLSVTSDDECENLSNVSNKVKYIDFEEGLNVTDIFYEDFEEENKGNKLKYEKSADKITLKIYGKYNSLRVRELKYVIKNDRIILLPTSNFIDSNTDFDKL</sequence>